<proteinExistence type="predicted"/>
<reference evidence="2" key="1">
    <citation type="submission" date="2016-11" db="UniProtKB">
        <authorList>
            <consortium name="WormBaseParasite"/>
        </authorList>
    </citation>
    <scope>IDENTIFICATION</scope>
    <source>
        <strain evidence="2">KR3021</strain>
    </source>
</reference>
<name>A0AC35TJR7_9BILA</name>
<sequence length="442" mass="49108">MHPTQTSQAKVTIQFFSLNANSIITDTITVKNESDSQYKIYFTDVVNQHIIATNVAQWVPDPRIIIKSDHPIQCFAQIVNSYSGNGDIYMINSIDMIGSEYVVTLPGANSDYFQIIHVMASLENDADVTVKKFTNGRPSGFEASFKLKGKSGSRQKIIVFEPDATNDHYYINSTAPIFVTAAVTGVDLKQAAHIGIGDPLDNVDYTAYMPTPIKTWNCNTMLNLPYDTRTIFSNFTNQVYVQPSTVSCDKVLPIIIFTDDTQCNGTSNFLDNYIASTYYVDSTKTSHFTAQCDHTNIPTSRLGAINARQKDVVADSAFITYIPDLTQFMTGTVWFLSFGDEAYIEVYMLTGPDNGNLMLDGKPIDMSSLKILGINTCAENSSYGFILQLQSAGPHFFSSTNDYILYSIGRNFKGKKGAYGYIAGYDKSKLSTYWDKETTSSF</sequence>
<accession>A0AC35TJR7</accession>
<protein>
    <submittedName>
        <fullName evidence="2">IgGFc_binding domain-containing protein</fullName>
    </submittedName>
</protein>
<organism evidence="1 2">
    <name type="scientific">Rhabditophanes sp. KR3021</name>
    <dbReference type="NCBI Taxonomy" id="114890"/>
    <lineage>
        <taxon>Eukaryota</taxon>
        <taxon>Metazoa</taxon>
        <taxon>Ecdysozoa</taxon>
        <taxon>Nematoda</taxon>
        <taxon>Chromadorea</taxon>
        <taxon>Rhabditida</taxon>
        <taxon>Tylenchina</taxon>
        <taxon>Panagrolaimomorpha</taxon>
        <taxon>Strongyloidoidea</taxon>
        <taxon>Alloionematidae</taxon>
        <taxon>Rhabditophanes</taxon>
    </lineage>
</organism>
<evidence type="ECO:0000313" key="2">
    <source>
        <dbReference type="WBParaSite" id="RSKR_0000139900.1"/>
    </source>
</evidence>
<evidence type="ECO:0000313" key="1">
    <source>
        <dbReference type="Proteomes" id="UP000095286"/>
    </source>
</evidence>
<dbReference type="Proteomes" id="UP000095286">
    <property type="component" value="Unplaced"/>
</dbReference>
<dbReference type="WBParaSite" id="RSKR_0000139900.1">
    <property type="protein sequence ID" value="RSKR_0000139900.1"/>
    <property type="gene ID" value="RSKR_0000139900"/>
</dbReference>